<dbReference type="CDD" id="cd02674">
    <property type="entry name" value="Peptidase_C19R"/>
    <property type="match status" value="1"/>
</dbReference>
<dbReference type="Gene3D" id="3.90.70.10">
    <property type="entry name" value="Cysteine proteinases"/>
    <property type="match status" value="1"/>
</dbReference>
<feature type="compositionally biased region" description="Low complexity" evidence="1">
    <location>
        <begin position="293"/>
        <end position="303"/>
    </location>
</feature>
<accession>A0ABN9PYT6</accession>
<reference evidence="4" key="1">
    <citation type="submission" date="2023-10" db="EMBL/GenBank/DDBJ databases">
        <authorList>
            <person name="Chen Y."/>
            <person name="Shah S."/>
            <person name="Dougan E. K."/>
            <person name="Thang M."/>
            <person name="Chan C."/>
        </authorList>
    </citation>
    <scope>NUCLEOTIDE SEQUENCE [LARGE SCALE GENOMIC DNA]</scope>
</reference>
<dbReference type="PROSITE" id="PS50003">
    <property type="entry name" value="PH_DOMAIN"/>
    <property type="match status" value="1"/>
</dbReference>
<dbReference type="CDD" id="cd00821">
    <property type="entry name" value="PH"/>
    <property type="match status" value="1"/>
</dbReference>
<evidence type="ECO:0000256" key="1">
    <source>
        <dbReference type="SAM" id="MobiDB-lite"/>
    </source>
</evidence>
<feature type="compositionally biased region" description="Low complexity" evidence="1">
    <location>
        <begin position="343"/>
        <end position="358"/>
    </location>
</feature>
<dbReference type="InterPro" id="IPR001849">
    <property type="entry name" value="PH_domain"/>
</dbReference>
<dbReference type="SUPFAM" id="SSF54001">
    <property type="entry name" value="Cysteine proteinases"/>
    <property type="match status" value="1"/>
</dbReference>
<evidence type="ECO:0008006" key="6">
    <source>
        <dbReference type="Google" id="ProtNLM"/>
    </source>
</evidence>
<evidence type="ECO:0000313" key="4">
    <source>
        <dbReference type="EMBL" id="CAK0796914.1"/>
    </source>
</evidence>
<dbReference type="Proteomes" id="UP001189429">
    <property type="component" value="Unassembled WGS sequence"/>
</dbReference>
<dbReference type="InterPro" id="IPR001394">
    <property type="entry name" value="Peptidase_C19_UCH"/>
</dbReference>
<dbReference type="InterPro" id="IPR011993">
    <property type="entry name" value="PH-like_dom_sf"/>
</dbReference>
<dbReference type="InterPro" id="IPR018200">
    <property type="entry name" value="USP_CS"/>
</dbReference>
<feature type="region of interest" description="Disordered" evidence="1">
    <location>
        <begin position="52"/>
        <end position="71"/>
    </location>
</feature>
<feature type="compositionally biased region" description="Basic and acidic residues" evidence="1">
    <location>
        <begin position="359"/>
        <end position="376"/>
    </location>
</feature>
<proteinExistence type="predicted"/>
<evidence type="ECO:0000259" key="3">
    <source>
        <dbReference type="PROSITE" id="PS50235"/>
    </source>
</evidence>
<organism evidence="4 5">
    <name type="scientific">Prorocentrum cordatum</name>
    <dbReference type="NCBI Taxonomy" id="2364126"/>
    <lineage>
        <taxon>Eukaryota</taxon>
        <taxon>Sar</taxon>
        <taxon>Alveolata</taxon>
        <taxon>Dinophyceae</taxon>
        <taxon>Prorocentrales</taxon>
        <taxon>Prorocentraceae</taxon>
        <taxon>Prorocentrum</taxon>
    </lineage>
</organism>
<evidence type="ECO:0000259" key="2">
    <source>
        <dbReference type="PROSITE" id="PS50003"/>
    </source>
</evidence>
<feature type="region of interest" description="Disordered" evidence="1">
    <location>
        <begin position="290"/>
        <end position="396"/>
    </location>
</feature>
<dbReference type="PROSITE" id="PS00973">
    <property type="entry name" value="USP_2"/>
    <property type="match status" value="1"/>
</dbReference>
<protein>
    <recommendedName>
        <fullName evidence="6">Ubiquitinyl hydrolase 1</fullName>
    </recommendedName>
</protein>
<dbReference type="EMBL" id="CAUYUJ010001647">
    <property type="protein sequence ID" value="CAK0796914.1"/>
    <property type="molecule type" value="Genomic_DNA"/>
</dbReference>
<evidence type="ECO:0000313" key="5">
    <source>
        <dbReference type="Proteomes" id="UP001189429"/>
    </source>
</evidence>
<feature type="domain" description="PH" evidence="2">
    <location>
        <begin position="426"/>
        <end position="531"/>
    </location>
</feature>
<name>A0ABN9PYT6_9DINO</name>
<sequence length="546" mass="59221">MWQGAVRRHDPEALQQRLAELAPHLLAGGEQQDVQEFLSFFIDGLHADLDRVASPPPPLSEEDERRDARLAEERGEEWTAALAWMRHLERSKSFLVDLLQGQVRSTLRCTRCGHKSRCFDPFLYLSVPVARSTHTLDDAIRLYLDEELLTGGDRWRCPKCETLVDATKKIDLWKLPPVLVLHLKRFEFDRRSLQIRKVDHRVDVPLELNLLEHCSSSQKEGAVYELACVANHRGAFGGGHYTATCRVGEGPERQWYCFDDERVFPLPAGRQVVTEEAYVVFFELRPSSRPREGAAAGRRAPARQSLASPQDWPHQIVRMRTLQSAARARAGAPGAGPPPPGPRGAAPSAQAAGAAAAAEPREPRSGRAAEEAKGRGAEPAPPGPLGEPSLSGARGCEGGADGGGLLGAWVPPLFGARGCEDDAEGGGLLGAWLHTREPSEGSPWVRRWCVLHRDALRFSVDSGGVEEAGEIALGEEVAMERLEGGSCSAPRGAPYTFLLHPGGPAQAPCMLAAEDGETFRAWRVAVENLAGRGGAARNDEVCCAAS</sequence>
<dbReference type="Gene3D" id="2.30.29.30">
    <property type="entry name" value="Pleckstrin-homology domain (PH domain)/Phosphotyrosine-binding domain (PTB)"/>
    <property type="match status" value="1"/>
</dbReference>
<dbReference type="SMART" id="SM00233">
    <property type="entry name" value="PH"/>
    <property type="match status" value="1"/>
</dbReference>
<feature type="domain" description="USP" evidence="3">
    <location>
        <begin position="1"/>
        <end position="285"/>
    </location>
</feature>
<dbReference type="InterPro" id="IPR050185">
    <property type="entry name" value="Ub_carboxyl-term_hydrolase"/>
</dbReference>
<dbReference type="PANTHER" id="PTHR21646">
    <property type="entry name" value="UBIQUITIN CARBOXYL-TERMINAL HYDROLASE"/>
    <property type="match status" value="1"/>
</dbReference>
<dbReference type="InterPro" id="IPR038765">
    <property type="entry name" value="Papain-like_cys_pep_sf"/>
</dbReference>
<gene>
    <name evidence="4" type="ORF">PCOR1329_LOCUS6146</name>
</gene>
<keyword evidence="5" id="KW-1185">Reference proteome</keyword>
<dbReference type="Pfam" id="PF00443">
    <property type="entry name" value="UCH"/>
    <property type="match status" value="1"/>
</dbReference>
<comment type="caution">
    <text evidence="4">The sequence shown here is derived from an EMBL/GenBank/DDBJ whole genome shotgun (WGS) entry which is preliminary data.</text>
</comment>
<dbReference type="InterPro" id="IPR028889">
    <property type="entry name" value="USP"/>
</dbReference>
<dbReference type="SUPFAM" id="SSF50729">
    <property type="entry name" value="PH domain-like"/>
    <property type="match status" value="1"/>
</dbReference>
<dbReference type="PROSITE" id="PS50235">
    <property type="entry name" value="USP_3"/>
    <property type="match status" value="1"/>
</dbReference>